<evidence type="ECO:0000313" key="2">
    <source>
        <dbReference type="EMBL" id="KAF2163823.1"/>
    </source>
</evidence>
<name>A0A6A6CAG5_ZASCE</name>
<protein>
    <recommendedName>
        <fullName evidence="1">JmjC domain-containing protein</fullName>
    </recommendedName>
</protein>
<dbReference type="Pfam" id="PF13621">
    <property type="entry name" value="Cupin_8"/>
    <property type="match status" value="1"/>
</dbReference>
<keyword evidence="3" id="KW-1185">Reference proteome</keyword>
<sequence>MDKLATVTDYLTEELLNTAPPDDKIQLCGQAALAMLYSRPVEAYQLAHLKIYTWQYDNVPEQWRRLYEEACLHLAAEELQKLIIPNGTDCNGIVGYNDQICESCFCRAIMHLDKAIFVAGAPGRRILIMAMFDKLEAFLDVYGEHIGPIVLNSRKSEALTTDHPIQRELQPLSLFEFQQHLDNYGGPMVIHDSFGEWPATRRWQNATYLLERTLGGRRTVPVEIGASYTSKGWTQEVMTVHKFMERFIFPENPAQIGYLAQHDLLSQVPALRSDILTPDYCFSAPPAPKGAAALTVGLDSNAELGEPLVHAWLGPKGTKTPLHTDAYHNILCQVVGHKYVRLYAPEEKVELYPMDVDERGVKMANTSSVCVEFVSSKGKAAEMDAEKACELEEKFPRFKEAKYVEAILGPGEALYVPLGWWHYVESLTNSFSVSFWFN</sequence>
<dbReference type="InterPro" id="IPR003347">
    <property type="entry name" value="JmjC_dom"/>
</dbReference>
<dbReference type="PROSITE" id="PS51184">
    <property type="entry name" value="JMJC"/>
    <property type="match status" value="1"/>
</dbReference>
<dbReference type="GeneID" id="54571077"/>
<dbReference type="SUPFAM" id="SSF51197">
    <property type="entry name" value="Clavaminate synthase-like"/>
    <property type="match status" value="1"/>
</dbReference>
<dbReference type="Proteomes" id="UP000799537">
    <property type="component" value="Unassembled WGS sequence"/>
</dbReference>
<proteinExistence type="predicted"/>
<dbReference type="SMART" id="SM00558">
    <property type="entry name" value="JmjC"/>
    <property type="match status" value="1"/>
</dbReference>
<dbReference type="AlphaFoldDB" id="A0A6A6CAG5"/>
<dbReference type="RefSeq" id="XP_033664712.1">
    <property type="nucleotide sequence ID" value="XM_033817805.1"/>
</dbReference>
<dbReference type="EMBL" id="ML993607">
    <property type="protein sequence ID" value="KAF2163823.1"/>
    <property type="molecule type" value="Genomic_DNA"/>
</dbReference>
<dbReference type="InterPro" id="IPR041667">
    <property type="entry name" value="Cupin_8"/>
</dbReference>
<feature type="domain" description="JmjC" evidence="1">
    <location>
        <begin position="257"/>
        <end position="438"/>
    </location>
</feature>
<dbReference type="OrthoDB" id="47172at2759"/>
<organism evidence="2 3">
    <name type="scientific">Zasmidium cellare ATCC 36951</name>
    <dbReference type="NCBI Taxonomy" id="1080233"/>
    <lineage>
        <taxon>Eukaryota</taxon>
        <taxon>Fungi</taxon>
        <taxon>Dikarya</taxon>
        <taxon>Ascomycota</taxon>
        <taxon>Pezizomycotina</taxon>
        <taxon>Dothideomycetes</taxon>
        <taxon>Dothideomycetidae</taxon>
        <taxon>Mycosphaerellales</taxon>
        <taxon>Mycosphaerellaceae</taxon>
        <taxon>Zasmidium</taxon>
    </lineage>
</organism>
<accession>A0A6A6CAG5</accession>
<dbReference type="Gene3D" id="2.60.120.650">
    <property type="entry name" value="Cupin"/>
    <property type="match status" value="1"/>
</dbReference>
<dbReference type="PANTHER" id="PTHR12461">
    <property type="entry name" value="HYPOXIA-INDUCIBLE FACTOR 1 ALPHA INHIBITOR-RELATED"/>
    <property type="match status" value="1"/>
</dbReference>
<gene>
    <name evidence="2" type="ORF">M409DRAFT_68367</name>
</gene>
<reference evidence="2" key="1">
    <citation type="journal article" date="2020" name="Stud. Mycol.">
        <title>101 Dothideomycetes genomes: a test case for predicting lifestyles and emergence of pathogens.</title>
        <authorList>
            <person name="Haridas S."/>
            <person name="Albert R."/>
            <person name="Binder M."/>
            <person name="Bloem J."/>
            <person name="Labutti K."/>
            <person name="Salamov A."/>
            <person name="Andreopoulos B."/>
            <person name="Baker S."/>
            <person name="Barry K."/>
            <person name="Bills G."/>
            <person name="Bluhm B."/>
            <person name="Cannon C."/>
            <person name="Castanera R."/>
            <person name="Culley D."/>
            <person name="Daum C."/>
            <person name="Ezra D."/>
            <person name="Gonzalez J."/>
            <person name="Henrissat B."/>
            <person name="Kuo A."/>
            <person name="Liang C."/>
            <person name="Lipzen A."/>
            <person name="Lutzoni F."/>
            <person name="Magnuson J."/>
            <person name="Mondo S."/>
            <person name="Nolan M."/>
            <person name="Ohm R."/>
            <person name="Pangilinan J."/>
            <person name="Park H.-J."/>
            <person name="Ramirez L."/>
            <person name="Alfaro M."/>
            <person name="Sun H."/>
            <person name="Tritt A."/>
            <person name="Yoshinaga Y."/>
            <person name="Zwiers L.-H."/>
            <person name="Turgeon B."/>
            <person name="Goodwin S."/>
            <person name="Spatafora J."/>
            <person name="Crous P."/>
            <person name="Grigoriev I."/>
        </authorList>
    </citation>
    <scope>NUCLEOTIDE SEQUENCE</scope>
    <source>
        <strain evidence="2">ATCC 36951</strain>
    </source>
</reference>
<evidence type="ECO:0000313" key="3">
    <source>
        <dbReference type="Proteomes" id="UP000799537"/>
    </source>
</evidence>
<dbReference type="PANTHER" id="PTHR12461:SF101">
    <property type="entry name" value="TRNA WYBUTOSINE-SYNTHESIZING PROTEIN 4"/>
    <property type="match status" value="1"/>
</dbReference>
<evidence type="ECO:0000259" key="1">
    <source>
        <dbReference type="PROSITE" id="PS51184"/>
    </source>
</evidence>